<accession>A0A166UNU8</accession>
<feature type="non-terminal residue" evidence="1">
    <location>
        <position position="1"/>
    </location>
</feature>
<gene>
    <name evidence="1" type="ORF">CT0861_02933</name>
</gene>
<name>A0A166UNU8_9PEZI</name>
<keyword evidence="2" id="KW-1185">Reference proteome</keyword>
<feature type="non-terminal residue" evidence="1">
    <location>
        <position position="134"/>
    </location>
</feature>
<evidence type="ECO:0000313" key="2">
    <source>
        <dbReference type="Proteomes" id="UP000076552"/>
    </source>
</evidence>
<dbReference type="STRING" id="708197.A0A166UNU8"/>
<reference evidence="1 2" key="1">
    <citation type="submission" date="2015-06" db="EMBL/GenBank/DDBJ databases">
        <title>Survival trade-offs in plant roots during colonization by closely related pathogenic and mutualistic fungi.</title>
        <authorList>
            <person name="Hacquard S."/>
            <person name="Kracher B."/>
            <person name="Hiruma K."/>
            <person name="Weinman A."/>
            <person name="Muench P."/>
            <person name="Garrido Oter R."/>
            <person name="Ver Loren van Themaat E."/>
            <person name="Dallerey J.-F."/>
            <person name="Damm U."/>
            <person name="Henrissat B."/>
            <person name="Lespinet O."/>
            <person name="Thon M."/>
            <person name="Kemen E."/>
            <person name="McHardy A.C."/>
            <person name="Schulze-Lefert P."/>
            <person name="O'Connell R.J."/>
        </authorList>
    </citation>
    <scope>NUCLEOTIDE SEQUENCE [LARGE SCALE GENOMIC DNA]</scope>
    <source>
        <strain evidence="1 2">0861</strain>
    </source>
</reference>
<evidence type="ECO:0000313" key="1">
    <source>
        <dbReference type="EMBL" id="KZL73621.1"/>
    </source>
</evidence>
<dbReference type="Proteomes" id="UP000076552">
    <property type="component" value="Unassembled WGS sequence"/>
</dbReference>
<organism evidence="1 2">
    <name type="scientific">Colletotrichum tofieldiae</name>
    <dbReference type="NCBI Taxonomy" id="708197"/>
    <lineage>
        <taxon>Eukaryota</taxon>
        <taxon>Fungi</taxon>
        <taxon>Dikarya</taxon>
        <taxon>Ascomycota</taxon>
        <taxon>Pezizomycotina</taxon>
        <taxon>Sordariomycetes</taxon>
        <taxon>Hypocreomycetidae</taxon>
        <taxon>Glomerellales</taxon>
        <taxon>Glomerellaceae</taxon>
        <taxon>Colletotrichum</taxon>
        <taxon>Colletotrichum spaethianum species complex</taxon>
    </lineage>
</organism>
<dbReference type="AlphaFoldDB" id="A0A166UNU8"/>
<dbReference type="EMBL" id="LFIV01000042">
    <property type="protein sequence ID" value="KZL73621.1"/>
    <property type="molecule type" value="Genomic_DNA"/>
</dbReference>
<protein>
    <submittedName>
        <fullName evidence="1">F-box domain-containing protein</fullName>
    </submittedName>
</protein>
<proteinExistence type="predicted"/>
<comment type="caution">
    <text evidence="1">The sequence shown here is derived from an EMBL/GenBank/DDBJ whole genome shotgun (WGS) entry which is preliminary data.</text>
</comment>
<sequence length="134" mass="15053">DKTSDPKLRPHSVIDCKPPAIIHQPSGHTHAWRFAGPLVYSNSAVPPAKTFQEHAHALKNMRAKRQVYCRKCEISRCRLHHHLQEWIGPSLNHYSIIQKYGPNLLRKSPALAMSSSQSTRTAVVGICLNKIGTM</sequence>